<dbReference type="NCBIfam" id="NF038133">
    <property type="entry name" value="choice_anch_L"/>
    <property type="match status" value="1"/>
</dbReference>
<evidence type="ECO:0008006" key="3">
    <source>
        <dbReference type="Google" id="ProtNLM"/>
    </source>
</evidence>
<gene>
    <name evidence="1" type="ORF">GCM10010976_30190</name>
</gene>
<keyword evidence="2" id="KW-1185">Reference proteome</keyword>
<evidence type="ECO:0000313" key="1">
    <source>
        <dbReference type="EMBL" id="GGG57320.1"/>
    </source>
</evidence>
<protein>
    <recommendedName>
        <fullName evidence="3">T9SS type B sorting domain-containing protein</fullName>
    </recommendedName>
</protein>
<dbReference type="EMBL" id="BMFQ01000004">
    <property type="protein sequence ID" value="GGG57320.1"/>
    <property type="molecule type" value="Genomic_DNA"/>
</dbReference>
<name>A0A917GUP9_9FLAO</name>
<organism evidence="1 2">
    <name type="scientific">Bizionia arctica</name>
    <dbReference type="NCBI Taxonomy" id="1495645"/>
    <lineage>
        <taxon>Bacteria</taxon>
        <taxon>Pseudomonadati</taxon>
        <taxon>Bacteroidota</taxon>
        <taxon>Flavobacteriia</taxon>
        <taxon>Flavobacteriales</taxon>
        <taxon>Flavobacteriaceae</taxon>
        <taxon>Bizionia</taxon>
    </lineage>
</organism>
<evidence type="ECO:0000313" key="2">
    <source>
        <dbReference type="Proteomes" id="UP000625976"/>
    </source>
</evidence>
<comment type="caution">
    <text evidence="1">The sequence shown here is derived from an EMBL/GenBank/DDBJ whole genome shotgun (WGS) entry which is preliminary data.</text>
</comment>
<dbReference type="NCBIfam" id="TIGR04131">
    <property type="entry name" value="Bac_Flav_CTERM"/>
    <property type="match status" value="1"/>
</dbReference>
<proteinExistence type="predicted"/>
<dbReference type="InterPro" id="IPR049804">
    <property type="entry name" value="Choice_anch_L"/>
</dbReference>
<dbReference type="Proteomes" id="UP000625976">
    <property type="component" value="Unassembled WGS sequence"/>
</dbReference>
<dbReference type="Pfam" id="PF13585">
    <property type="entry name" value="CHU_C"/>
    <property type="match status" value="1"/>
</dbReference>
<sequence length="1602" mass="176209">MITLCVVFTQVSFSQQISINDNVSLTELIETNLIQGCVEVSNIQSNINGSVNQIASYGYFEKASSNFPFENGIMLSTGAAVSAGNTVNSNPLNEGETSWGTDSDLEIALGITNTLNATSIEFDFISVSNQVQFNYILASEEYYAYYPCEYSDGFAFLIKPTGSAAPYTNVSLIPGTNIPVNTNTVHEEVVGYCPAENEQYFDGHNLGDTNFNGRTTVLSAIATIQPNVQYHIKLVIADQTDENFDSAVFIEGNSFNATVDLGPDITTCADNAVLDADTQNPLATYEWFLDGQPLSGENSETLTAETSGTYTIVISIPISNTTCVIEDTIEVILNSEQPAGPISDYELCDDASNDGIETFNLNTKDSEILASIPASSYNISYHYSSNDAQNNLGAITTAIQNTTSPQIIYVRIEDSVNGCMAYASFNLVVNPLPTITDPQPMEVCDDSTSDGFTQIDLTQANNEITNNDPNLIVSYHYSPEEAATGANPIASPYVNTNQTEQLFVRVINASTGCETTTSIVITVLDSPVINTDPQTINACEQDGDGYEIFDLSSIIDNVLQGLTGVTTTFHITYEDAQTGDNPIPDIQNFQNTTPNIQTIFIRVIDSVTGCPSISTIILYANILIDGTNIRDFSVCDDASNDGIATFDLEDIATSIINGLENVTVTFYETENEQTNGNNPIDQTIPYEVIATPHQLFITIEDTDCDYTTGVYLIIDPATVILPLDTVDYCDTDDDGFTAIELATFDSYVSTGIANAEVRYFLTEEDAQNLENFLPPFFTNTSNPQKVYVRVTNSTSNCHDISPLYINIVQAPTVNQPINLVICDDDQDAFSIVNLDDKISEIVSNTSNLNISFHTSEDDANLKENEITNTTAYNANTQTVYVRIESELTSCYTLVHFEIIVNTEPTFIDISNFRNCETDGNQTAEFFFVDKDAEILNGQPGKQVLYFENATDALNRTNIIDKSVAYVNQTNPEIIHVRVENNSDQSCFGLSSFIIEVGSVPLFDAPLNTFLCDDSSNDTQESFDLNAIITEMSQNSPENLIITFYESFLDAENKENELPLNYTNQTNPQQIYARVENGTYCHAIAEFGLNVIQVPLVNSASALTQCDTNQDGSASFDLTVTEPEVLDIRQDDILVTFHETIEDVEDNNVTILNPSAYTNTSNPQTVYIRVTNTVSNCYVTIPLDLIVNLPPAILTNTIDTCENDSNFYNLLDAIEDLIGTQTPIDLTFYANLTDAQSTQNPLDTNYTYITNNDTIFLKAVNTDTGCTTITSFNLLINPTPFANQPQNMVACDDDYDSMLIFDLSQQTSSILGAQNPSQYTVSYFELAEEATDNTNAILDLDYNAFDQQTIYVRVDNNTTGCFSTTSFMTIINRKPVVDIPDQTVCLDNLPLVVSADTGFADDTYLWSTNASTPEIEITQIGTYTVTVTTANGCQTSSTFTVIESEQATIEFTETVDFSNPNNITVTISGIGNYLYTLDHGVPQESNVFYNVTLGLHTIEIIDLNGCANATKEIVIIDAPLFFTPNNDGYNDTWHITGVDQLEGTIVHIFDRYGKLLITLTHSSPGWDGIYRGENMPSNDYWFIAQVKKGPISFEVKRHFALKR</sequence>
<reference evidence="1" key="2">
    <citation type="submission" date="2020-09" db="EMBL/GenBank/DDBJ databases">
        <authorList>
            <person name="Sun Q."/>
            <person name="Zhou Y."/>
        </authorList>
    </citation>
    <scope>NUCLEOTIDE SEQUENCE</scope>
    <source>
        <strain evidence="1">CGMCC 1.12751</strain>
    </source>
</reference>
<reference evidence="1" key="1">
    <citation type="journal article" date="2014" name="Int. J. Syst. Evol. Microbiol.">
        <title>Complete genome sequence of Corynebacterium casei LMG S-19264T (=DSM 44701T), isolated from a smear-ripened cheese.</title>
        <authorList>
            <consortium name="US DOE Joint Genome Institute (JGI-PGF)"/>
            <person name="Walter F."/>
            <person name="Albersmeier A."/>
            <person name="Kalinowski J."/>
            <person name="Ruckert C."/>
        </authorList>
    </citation>
    <scope>NUCLEOTIDE SEQUENCE</scope>
    <source>
        <strain evidence="1">CGMCC 1.12751</strain>
    </source>
</reference>
<dbReference type="InterPro" id="IPR026341">
    <property type="entry name" value="T9SS_type_B"/>
</dbReference>
<accession>A0A917GUP9</accession>